<keyword evidence="7" id="KW-1185">Reference proteome</keyword>
<dbReference type="Gene3D" id="1.10.8.60">
    <property type="match status" value="1"/>
</dbReference>
<dbReference type="SMART" id="SM00382">
    <property type="entry name" value="AAA"/>
    <property type="match status" value="1"/>
</dbReference>
<dbReference type="STRING" id="159291.SAMN05920897_1218"/>
<dbReference type="EMBL" id="FTMS01000021">
    <property type="protein sequence ID" value="SIQ98353.1"/>
    <property type="molecule type" value="Genomic_DNA"/>
</dbReference>
<evidence type="ECO:0000256" key="3">
    <source>
        <dbReference type="ARBA" id="ARBA00038088"/>
    </source>
</evidence>
<organism evidence="6 7">
    <name type="scientific">Alkalispirochaeta americana</name>
    <dbReference type="NCBI Taxonomy" id="159291"/>
    <lineage>
        <taxon>Bacteria</taxon>
        <taxon>Pseudomonadati</taxon>
        <taxon>Spirochaetota</taxon>
        <taxon>Spirochaetia</taxon>
        <taxon>Spirochaetales</taxon>
        <taxon>Spirochaetaceae</taxon>
        <taxon>Alkalispirochaeta</taxon>
    </lineage>
</organism>
<evidence type="ECO:0000256" key="1">
    <source>
        <dbReference type="ARBA" id="ARBA00022741"/>
    </source>
</evidence>
<dbReference type="Pfam" id="PF00004">
    <property type="entry name" value="AAA"/>
    <property type="match status" value="1"/>
</dbReference>
<dbReference type="InterPro" id="IPR027417">
    <property type="entry name" value="P-loop_NTPase"/>
</dbReference>
<dbReference type="OrthoDB" id="9806903at2"/>
<dbReference type="InterPro" id="IPR052381">
    <property type="entry name" value="AAA_domain_protein"/>
</dbReference>
<dbReference type="InterPro" id="IPR003959">
    <property type="entry name" value="ATPase_AAA_core"/>
</dbReference>
<dbReference type="AlphaFoldDB" id="A0A1N6X7R4"/>
<accession>A0A1N6X7R4</accession>
<name>A0A1N6X7R4_9SPIO</name>
<keyword evidence="2" id="KW-0067">ATP-binding</keyword>
<dbReference type="GO" id="GO:0005524">
    <property type="term" value="F:ATP binding"/>
    <property type="evidence" value="ECO:0007669"/>
    <property type="project" value="UniProtKB-KW"/>
</dbReference>
<dbReference type="RefSeq" id="WP_076489820.1">
    <property type="nucleotide sequence ID" value="NZ_FTMS01000021.1"/>
</dbReference>
<evidence type="ECO:0000313" key="7">
    <source>
        <dbReference type="Proteomes" id="UP000186400"/>
    </source>
</evidence>
<dbReference type="Proteomes" id="UP000186400">
    <property type="component" value="Unassembled WGS sequence"/>
</dbReference>
<evidence type="ECO:0000259" key="5">
    <source>
        <dbReference type="SMART" id="SM00382"/>
    </source>
</evidence>
<gene>
    <name evidence="6" type="ORF">SAMN05920897_1218</name>
</gene>
<evidence type="ECO:0000256" key="2">
    <source>
        <dbReference type="ARBA" id="ARBA00022840"/>
    </source>
</evidence>
<dbReference type="InterPro" id="IPR003593">
    <property type="entry name" value="AAA+_ATPase"/>
</dbReference>
<dbReference type="PANTHER" id="PTHR42960">
    <property type="entry name" value="YCF46 PROTEIN"/>
    <property type="match status" value="1"/>
</dbReference>
<reference evidence="6 7" key="1">
    <citation type="submission" date="2017-01" db="EMBL/GenBank/DDBJ databases">
        <authorList>
            <person name="Mah S.A."/>
            <person name="Swanson W.J."/>
            <person name="Moy G.W."/>
            <person name="Vacquier V.D."/>
        </authorList>
    </citation>
    <scope>NUCLEOTIDE SEQUENCE [LARGE SCALE GENOMIC DNA]</scope>
    <source>
        <strain evidence="6 7">ASpG1</strain>
    </source>
</reference>
<dbReference type="GO" id="GO:0016887">
    <property type="term" value="F:ATP hydrolysis activity"/>
    <property type="evidence" value="ECO:0007669"/>
    <property type="project" value="InterPro"/>
</dbReference>
<keyword evidence="1" id="KW-0547">Nucleotide-binding</keyword>
<protein>
    <recommendedName>
        <fullName evidence="4">Uncharacterized AAA domain-containing protein ycf46</fullName>
    </recommendedName>
</protein>
<dbReference type="PANTHER" id="PTHR42960:SF1">
    <property type="entry name" value="YCF46 PROTEIN"/>
    <property type="match status" value="1"/>
</dbReference>
<dbReference type="SUPFAM" id="SSF52540">
    <property type="entry name" value="P-loop containing nucleoside triphosphate hydrolases"/>
    <property type="match status" value="1"/>
</dbReference>
<evidence type="ECO:0000256" key="4">
    <source>
        <dbReference type="ARBA" id="ARBA00040480"/>
    </source>
</evidence>
<sequence length="509" mass="56921">MKQTELSVKERISVLIRARYPLVYVVSSEEKRVEDTMKEIARERGKRCFVWSITKGLECDDGTRLSDLREPLKVLDYIMELDVKGLFVVKDFHPFLNDPVVVRKLRDVNGELKTTVKNVLLLSSILKIPPEMEKEISVIDYDLPGKDEIGGIIDGICRSVGGDPTGGSDINREKVIDAALGLTAEEAENVFAKSLVQTGHFDVGIILSEKEQIIRKSGVLEYYQAQEEMTEIGGLEYLKEWLKKRSLAFTDEARDFGLPQPKGVLLIGIPGCGKSLTAKAISSLWQIPLLKLDMGKVFSSLVGSSEENVRKAIQTAESIAPSILWLDELEKGFAGMGGGSSGDSGTSARVFGTFLTWLQEKKSAVFVVATSNDISALPPELLRKGRFDEIFYIDLPNRAEREEIFRIHLEKRKRDPQKFSLDLLSRQTTGYSGSEIEEVVISSLYDAFDKHQDISTDGLQAATSSMIPLSQTMGDRISEIREWAKLRARRASLQCFEEDESKDRLLELT</sequence>
<feature type="domain" description="AAA+ ATPase" evidence="5">
    <location>
        <begin position="260"/>
        <end position="397"/>
    </location>
</feature>
<proteinExistence type="inferred from homology"/>
<dbReference type="Gene3D" id="3.40.50.300">
    <property type="entry name" value="P-loop containing nucleotide triphosphate hydrolases"/>
    <property type="match status" value="1"/>
</dbReference>
<comment type="similarity">
    <text evidence="3">Belongs to the AAA ATPase family. Highly divergent.</text>
</comment>
<evidence type="ECO:0000313" key="6">
    <source>
        <dbReference type="EMBL" id="SIQ98353.1"/>
    </source>
</evidence>